<dbReference type="Proteomes" id="UP000593571">
    <property type="component" value="Unassembled WGS sequence"/>
</dbReference>
<dbReference type="EMBL" id="JACASE010000008">
    <property type="protein sequence ID" value="KAF6440968.1"/>
    <property type="molecule type" value="Genomic_DNA"/>
</dbReference>
<evidence type="ECO:0000256" key="1">
    <source>
        <dbReference type="SAM" id="Phobius"/>
    </source>
</evidence>
<reference evidence="2 3" key="1">
    <citation type="journal article" date="2020" name="Nature">
        <title>Six reference-quality genomes reveal evolution of bat adaptations.</title>
        <authorList>
            <person name="Jebb D."/>
            <person name="Huang Z."/>
            <person name="Pippel M."/>
            <person name="Hughes G.M."/>
            <person name="Lavrichenko K."/>
            <person name="Devanna P."/>
            <person name="Winkler S."/>
            <person name="Jermiin L.S."/>
            <person name="Skirmuntt E.C."/>
            <person name="Katzourakis A."/>
            <person name="Burkitt-Gray L."/>
            <person name="Ray D.A."/>
            <person name="Sullivan K.A.M."/>
            <person name="Roscito J.G."/>
            <person name="Kirilenko B.M."/>
            <person name="Davalos L.M."/>
            <person name="Corthals A.P."/>
            <person name="Power M.L."/>
            <person name="Jones G."/>
            <person name="Ransome R.D."/>
            <person name="Dechmann D.K.N."/>
            <person name="Locatelli A.G."/>
            <person name="Puechmaille S.J."/>
            <person name="Fedrigo O."/>
            <person name="Jarvis E.D."/>
            <person name="Hiller M."/>
            <person name="Vernes S.C."/>
            <person name="Myers E.W."/>
            <person name="Teeling E.C."/>
        </authorList>
    </citation>
    <scope>NUCLEOTIDE SEQUENCE [LARGE SCALE GENOMIC DNA]</scope>
    <source>
        <strain evidence="2">MRouAeg1</strain>
        <tissue evidence="2">Muscle</tissue>
    </source>
</reference>
<feature type="transmembrane region" description="Helical" evidence="1">
    <location>
        <begin position="12"/>
        <end position="36"/>
    </location>
</feature>
<sequence>MSDFFLGNLDKFPIQLFSIFYSPIILLFLQVGFALVESVWIPRSRSVSLTSSASTILVCLRRTLNSLSHGLGASERQFGRFCKILTLQPGAELPVLTSVGGECALPPCSSIRQLQTRSHKPHL</sequence>
<dbReference type="AlphaFoldDB" id="A0A7J8EZP8"/>
<proteinExistence type="predicted"/>
<evidence type="ECO:0000313" key="3">
    <source>
        <dbReference type="Proteomes" id="UP000593571"/>
    </source>
</evidence>
<comment type="caution">
    <text evidence="2">The sequence shown here is derived from an EMBL/GenBank/DDBJ whole genome shotgun (WGS) entry which is preliminary data.</text>
</comment>
<gene>
    <name evidence="2" type="ORF">HJG63_012203</name>
</gene>
<protein>
    <submittedName>
        <fullName evidence="2">Uncharacterized protein</fullName>
    </submittedName>
</protein>
<keyword evidence="3" id="KW-1185">Reference proteome</keyword>
<evidence type="ECO:0000313" key="2">
    <source>
        <dbReference type="EMBL" id="KAF6440968.1"/>
    </source>
</evidence>
<accession>A0A7J8EZP8</accession>
<keyword evidence="1" id="KW-0812">Transmembrane</keyword>
<name>A0A7J8EZP8_ROUAE</name>
<keyword evidence="1" id="KW-1133">Transmembrane helix</keyword>
<organism evidence="2 3">
    <name type="scientific">Rousettus aegyptiacus</name>
    <name type="common">Egyptian fruit bat</name>
    <name type="synonym">Pteropus aegyptiacus</name>
    <dbReference type="NCBI Taxonomy" id="9407"/>
    <lineage>
        <taxon>Eukaryota</taxon>
        <taxon>Metazoa</taxon>
        <taxon>Chordata</taxon>
        <taxon>Craniata</taxon>
        <taxon>Vertebrata</taxon>
        <taxon>Euteleostomi</taxon>
        <taxon>Mammalia</taxon>
        <taxon>Eutheria</taxon>
        <taxon>Laurasiatheria</taxon>
        <taxon>Chiroptera</taxon>
        <taxon>Yinpterochiroptera</taxon>
        <taxon>Pteropodoidea</taxon>
        <taxon>Pteropodidae</taxon>
        <taxon>Rousettinae</taxon>
        <taxon>Rousettus</taxon>
    </lineage>
</organism>
<keyword evidence="1" id="KW-0472">Membrane</keyword>